<sequence>MASSSSPPVLLSPLPPPDAVEGSGSGRGRRRDATVATDLAVVRRAAGGSDGGEARQPSPARIRLRRIQWWGCAAAADQVVKRHGSSGFNSPSRISTVKGAGGPGHP</sequence>
<reference evidence="2" key="2">
    <citation type="submission" date="2018-05" db="EMBL/GenBank/DDBJ databases">
        <title>OgluRS3 (Oryza glumaepatula Reference Sequence Version 3).</title>
        <authorList>
            <person name="Zhang J."/>
            <person name="Kudrna D."/>
            <person name="Lee S."/>
            <person name="Talag J."/>
            <person name="Welchert J."/>
            <person name="Wing R.A."/>
        </authorList>
    </citation>
    <scope>NUCLEOTIDE SEQUENCE [LARGE SCALE GENOMIC DNA]</scope>
</reference>
<keyword evidence="3" id="KW-1185">Reference proteome</keyword>
<accession>A0A0E0AUK3</accession>
<dbReference type="Gramene" id="OGLUM08G13130.1">
    <property type="protein sequence ID" value="OGLUM08G13130.1"/>
    <property type="gene ID" value="OGLUM08G13130"/>
</dbReference>
<protein>
    <submittedName>
        <fullName evidence="2">Uncharacterized protein</fullName>
    </submittedName>
</protein>
<dbReference type="AlphaFoldDB" id="A0A0E0AUK3"/>
<feature type="compositionally biased region" description="Polar residues" evidence="1">
    <location>
        <begin position="86"/>
        <end position="95"/>
    </location>
</feature>
<evidence type="ECO:0000313" key="3">
    <source>
        <dbReference type="Proteomes" id="UP000026961"/>
    </source>
</evidence>
<evidence type="ECO:0000256" key="1">
    <source>
        <dbReference type="SAM" id="MobiDB-lite"/>
    </source>
</evidence>
<dbReference type="Proteomes" id="UP000026961">
    <property type="component" value="Chromosome 8"/>
</dbReference>
<dbReference type="HOGENOM" id="CLU_2227367_0_0_1"/>
<reference evidence="2" key="1">
    <citation type="submission" date="2015-04" db="UniProtKB">
        <authorList>
            <consortium name="EnsemblPlants"/>
        </authorList>
    </citation>
    <scope>IDENTIFICATION</scope>
</reference>
<evidence type="ECO:0000313" key="2">
    <source>
        <dbReference type="EnsemblPlants" id="OGLUM08G13130.1"/>
    </source>
</evidence>
<proteinExistence type="predicted"/>
<feature type="region of interest" description="Disordered" evidence="1">
    <location>
        <begin position="82"/>
        <end position="106"/>
    </location>
</feature>
<dbReference type="EnsemblPlants" id="OGLUM08G13130.1">
    <property type="protein sequence ID" value="OGLUM08G13130.1"/>
    <property type="gene ID" value="OGLUM08G13130"/>
</dbReference>
<organism evidence="2">
    <name type="scientific">Oryza glumipatula</name>
    <dbReference type="NCBI Taxonomy" id="40148"/>
    <lineage>
        <taxon>Eukaryota</taxon>
        <taxon>Viridiplantae</taxon>
        <taxon>Streptophyta</taxon>
        <taxon>Embryophyta</taxon>
        <taxon>Tracheophyta</taxon>
        <taxon>Spermatophyta</taxon>
        <taxon>Magnoliopsida</taxon>
        <taxon>Liliopsida</taxon>
        <taxon>Poales</taxon>
        <taxon>Poaceae</taxon>
        <taxon>BOP clade</taxon>
        <taxon>Oryzoideae</taxon>
        <taxon>Oryzeae</taxon>
        <taxon>Oryzinae</taxon>
        <taxon>Oryza</taxon>
    </lineage>
</organism>
<name>A0A0E0AUK3_9ORYZ</name>
<feature type="region of interest" description="Disordered" evidence="1">
    <location>
        <begin position="1"/>
        <end position="59"/>
    </location>
</feature>
<feature type="compositionally biased region" description="Low complexity" evidence="1">
    <location>
        <begin position="1"/>
        <end position="12"/>
    </location>
</feature>